<gene>
    <name evidence="2" type="ORF">GCM10009107_44590</name>
</gene>
<sequence length="221" mass="24944">MPESHPSFPETAERGRRLQPLHCEDLSTFAKSLRRELSDHLSAQGAPSDTAPSHLQLLNMLARAAGHRNLQALQAAPVTAVAEVDPWAATALPEPAANEDAAAPRESLSPNAAKALTQFDAWGRLARWPHKFSVQRLAMWALWTRFEPNRRYTEREVNELLKAWTTWGDHVTPRRELVEMKLISRLPDCSAYWKNPQRPSDEVQGLLRALRGQQKRPQRAG</sequence>
<evidence type="ECO:0000313" key="2">
    <source>
        <dbReference type="EMBL" id="GAA0761159.1"/>
    </source>
</evidence>
<dbReference type="RefSeq" id="WP_141290736.1">
    <property type="nucleotide sequence ID" value="NZ_BAAAEW010000026.1"/>
</dbReference>
<accession>A0ABP3VNS6</accession>
<protein>
    <submittedName>
        <fullName evidence="2">DUF2087 domain-containing protein</fullName>
    </submittedName>
</protein>
<dbReference type="InterPro" id="IPR018656">
    <property type="entry name" value="DUF2087"/>
</dbReference>
<feature type="domain" description="DUF2087" evidence="1">
    <location>
        <begin position="124"/>
        <end position="193"/>
    </location>
</feature>
<name>A0ABP3VNS6_9BURK</name>
<reference evidence="3" key="1">
    <citation type="journal article" date="2019" name="Int. J. Syst. Evol. Microbiol.">
        <title>The Global Catalogue of Microorganisms (GCM) 10K type strain sequencing project: providing services to taxonomists for standard genome sequencing and annotation.</title>
        <authorList>
            <consortium name="The Broad Institute Genomics Platform"/>
            <consortium name="The Broad Institute Genome Sequencing Center for Infectious Disease"/>
            <person name="Wu L."/>
            <person name="Ma J."/>
        </authorList>
    </citation>
    <scope>NUCLEOTIDE SEQUENCE [LARGE SCALE GENOMIC DNA]</scope>
    <source>
        <strain evidence="3">JCM 15503</strain>
    </source>
</reference>
<organism evidence="2 3">
    <name type="scientific">Ideonella azotifigens</name>
    <dbReference type="NCBI Taxonomy" id="513160"/>
    <lineage>
        <taxon>Bacteria</taxon>
        <taxon>Pseudomonadati</taxon>
        <taxon>Pseudomonadota</taxon>
        <taxon>Betaproteobacteria</taxon>
        <taxon>Burkholderiales</taxon>
        <taxon>Sphaerotilaceae</taxon>
        <taxon>Ideonella</taxon>
    </lineage>
</organism>
<comment type="caution">
    <text evidence="2">The sequence shown here is derived from an EMBL/GenBank/DDBJ whole genome shotgun (WGS) entry which is preliminary data.</text>
</comment>
<evidence type="ECO:0000313" key="3">
    <source>
        <dbReference type="Proteomes" id="UP001500279"/>
    </source>
</evidence>
<keyword evidence="3" id="KW-1185">Reference proteome</keyword>
<dbReference type="EMBL" id="BAAAEW010000026">
    <property type="protein sequence ID" value="GAA0761159.1"/>
    <property type="molecule type" value="Genomic_DNA"/>
</dbReference>
<proteinExistence type="predicted"/>
<dbReference type="Proteomes" id="UP001500279">
    <property type="component" value="Unassembled WGS sequence"/>
</dbReference>
<evidence type="ECO:0000259" key="1">
    <source>
        <dbReference type="Pfam" id="PF09860"/>
    </source>
</evidence>
<dbReference type="Pfam" id="PF09860">
    <property type="entry name" value="DUF2087"/>
    <property type="match status" value="1"/>
</dbReference>